<dbReference type="GO" id="GO:0003677">
    <property type="term" value="F:DNA binding"/>
    <property type="evidence" value="ECO:0007669"/>
    <property type="project" value="UniProtKB-KW"/>
</dbReference>
<dbReference type="OrthoDB" id="9810590at2"/>
<dbReference type="PROSITE" id="PS00352">
    <property type="entry name" value="CSD_1"/>
    <property type="match status" value="1"/>
</dbReference>
<dbReference type="Proteomes" id="UP000294444">
    <property type="component" value="Chromosome"/>
</dbReference>
<gene>
    <name evidence="9" type="ORF">EXH44_04360</name>
</gene>
<evidence type="ECO:0000256" key="3">
    <source>
        <dbReference type="ARBA" id="ARBA00023015"/>
    </source>
</evidence>
<evidence type="ECO:0000256" key="5">
    <source>
        <dbReference type="ARBA" id="ARBA00023159"/>
    </source>
</evidence>
<reference evidence="9 10" key="1">
    <citation type="submission" date="2019-03" db="EMBL/GenBank/DDBJ databases">
        <authorList>
            <person name="Che Y."/>
            <person name="Zhou L."/>
        </authorList>
    </citation>
    <scope>NUCLEOTIDE SEQUENCE [LARGE SCALE GENOMIC DNA]</scope>
    <source>
        <strain evidence="9 10">AIFJ1607</strain>
    </source>
</reference>
<protein>
    <submittedName>
        <fullName evidence="9">Cold-shock protein</fullName>
    </submittedName>
</protein>
<dbReference type="InterPro" id="IPR002059">
    <property type="entry name" value="CSP_DNA-bd"/>
</dbReference>
<keyword evidence="2" id="KW-0963">Cytoplasm</keyword>
<evidence type="ECO:0000259" key="8">
    <source>
        <dbReference type="PROSITE" id="PS51857"/>
    </source>
</evidence>
<dbReference type="SMART" id="SM00357">
    <property type="entry name" value="CSP"/>
    <property type="match status" value="1"/>
</dbReference>
<dbReference type="Gene3D" id="2.40.50.140">
    <property type="entry name" value="Nucleic acid-binding proteins"/>
    <property type="match status" value="1"/>
</dbReference>
<keyword evidence="6" id="KW-0804">Transcription</keyword>
<dbReference type="PIRSF" id="PIRSF002599">
    <property type="entry name" value="Cold_shock_A"/>
    <property type="match status" value="1"/>
</dbReference>
<dbReference type="FunFam" id="2.40.50.140:FF:000006">
    <property type="entry name" value="Cold shock protein CspC"/>
    <property type="match status" value="1"/>
</dbReference>
<accession>A0A4P7CEY0</accession>
<keyword evidence="4" id="KW-0238">DNA-binding</keyword>
<dbReference type="InterPro" id="IPR012156">
    <property type="entry name" value="Cold_shock_CspA"/>
</dbReference>
<feature type="domain" description="CSD" evidence="8">
    <location>
        <begin position="3"/>
        <end position="68"/>
    </location>
</feature>
<evidence type="ECO:0000313" key="9">
    <source>
        <dbReference type="EMBL" id="QBQ63523.1"/>
    </source>
</evidence>
<evidence type="ECO:0000256" key="1">
    <source>
        <dbReference type="ARBA" id="ARBA00004496"/>
    </source>
</evidence>
<dbReference type="RefSeq" id="WP_135676362.1">
    <property type="nucleotide sequence ID" value="NZ_CP038145.1"/>
</dbReference>
<dbReference type="PROSITE" id="PS51857">
    <property type="entry name" value="CSD_2"/>
    <property type="match status" value="1"/>
</dbReference>
<dbReference type="KEGG" id="aio:EXH44_04360"/>
<keyword evidence="5" id="KW-0010">Activator</keyword>
<keyword evidence="3" id="KW-0805">Transcription regulation</keyword>
<dbReference type="PANTHER" id="PTHR46565:SF20">
    <property type="entry name" value="COLD SHOCK DOMAIN-CONTAINING PROTEIN 4"/>
    <property type="match status" value="1"/>
</dbReference>
<proteinExistence type="predicted"/>
<dbReference type="InterPro" id="IPR019844">
    <property type="entry name" value="CSD_CS"/>
</dbReference>
<evidence type="ECO:0000256" key="4">
    <source>
        <dbReference type="ARBA" id="ARBA00023125"/>
    </source>
</evidence>
<organism evidence="9 10">
    <name type="scientific">Actinobacillus indolicus</name>
    <dbReference type="NCBI Taxonomy" id="51049"/>
    <lineage>
        <taxon>Bacteria</taxon>
        <taxon>Pseudomonadati</taxon>
        <taxon>Pseudomonadota</taxon>
        <taxon>Gammaproteobacteria</taxon>
        <taxon>Pasteurellales</taxon>
        <taxon>Pasteurellaceae</taxon>
        <taxon>Actinobacillus</taxon>
    </lineage>
</organism>
<dbReference type="GO" id="GO:0005829">
    <property type="term" value="C:cytosol"/>
    <property type="evidence" value="ECO:0007669"/>
    <property type="project" value="UniProtKB-ARBA"/>
</dbReference>
<evidence type="ECO:0000256" key="7">
    <source>
        <dbReference type="RuleBase" id="RU000408"/>
    </source>
</evidence>
<evidence type="ECO:0000256" key="6">
    <source>
        <dbReference type="ARBA" id="ARBA00023163"/>
    </source>
</evidence>
<dbReference type="CDD" id="cd04458">
    <property type="entry name" value="CSP_CDS"/>
    <property type="match status" value="1"/>
</dbReference>
<sequence length="69" mass="7462">MSKLNGSVKWFNSDKGFGFITPANGGKDVFVHFSGIASEGFRSLKEGDRVEFNIQDSQRGPAAVDVVVL</sequence>
<dbReference type="InterPro" id="IPR012340">
    <property type="entry name" value="NA-bd_OB-fold"/>
</dbReference>
<keyword evidence="10" id="KW-1185">Reference proteome</keyword>
<comment type="subcellular location">
    <subcellularLocation>
        <location evidence="1 7">Cytoplasm</location>
    </subcellularLocation>
</comment>
<evidence type="ECO:0000313" key="10">
    <source>
        <dbReference type="Proteomes" id="UP000294444"/>
    </source>
</evidence>
<dbReference type="PANTHER" id="PTHR46565">
    <property type="entry name" value="COLD SHOCK DOMAIN PROTEIN 2"/>
    <property type="match status" value="1"/>
</dbReference>
<dbReference type="PRINTS" id="PR00050">
    <property type="entry name" value="COLDSHOCK"/>
</dbReference>
<evidence type="ECO:0000256" key="2">
    <source>
        <dbReference type="ARBA" id="ARBA00022490"/>
    </source>
</evidence>
<dbReference type="SUPFAM" id="SSF50249">
    <property type="entry name" value="Nucleic acid-binding proteins"/>
    <property type="match status" value="1"/>
</dbReference>
<dbReference type="InterPro" id="IPR011129">
    <property type="entry name" value="CSD"/>
</dbReference>
<dbReference type="AlphaFoldDB" id="A0A4P7CEY0"/>
<dbReference type="EMBL" id="CP038145">
    <property type="protein sequence ID" value="QBQ63523.1"/>
    <property type="molecule type" value="Genomic_DNA"/>
</dbReference>
<dbReference type="Pfam" id="PF00313">
    <property type="entry name" value="CSD"/>
    <property type="match status" value="1"/>
</dbReference>
<name>A0A4P7CEY0_9PAST</name>